<evidence type="ECO:0008006" key="3">
    <source>
        <dbReference type="Google" id="ProtNLM"/>
    </source>
</evidence>
<dbReference type="OrthoDB" id="616263at2759"/>
<feature type="region of interest" description="Disordered" evidence="1">
    <location>
        <begin position="1"/>
        <end position="20"/>
    </location>
</feature>
<dbReference type="GO" id="GO:0035861">
    <property type="term" value="C:site of double-strand break"/>
    <property type="evidence" value="ECO:0007669"/>
    <property type="project" value="TreeGrafter"/>
</dbReference>
<sequence length="263" mass="30058">MTGAGNPNQERGIGMLQPAPPPTAHYAVSAYWFERFRSGNGSLEDQLRSSRPTTISLDELRKMAEQHPCEGVRYFAAALDCCRSTVDNGLRSLEMDKKLGQWLPHELTDDNRRRPSDGEFMGSTILSCCLIAQLSLARSTLPNCRDWPTRCARNSPRSRKVSLLHNNAWPHIAKTTSQKILKPGWEVLPHIAYSLDLAPSDYHLFRSLQHHLEGKRYEDRDHLENDLRAFFPSKSPDFYARGIRSPVERWRRVVDVDGNYLVD</sequence>
<dbReference type="GO" id="GO:0000793">
    <property type="term" value="C:condensed chromosome"/>
    <property type="evidence" value="ECO:0007669"/>
    <property type="project" value="TreeGrafter"/>
</dbReference>
<dbReference type="Gene3D" id="3.30.420.10">
    <property type="entry name" value="Ribonuclease H-like superfamily/Ribonuclease H"/>
    <property type="match status" value="1"/>
</dbReference>
<name>A0A3P8C5K6_HELPZ</name>
<dbReference type="GO" id="GO:0000729">
    <property type="term" value="P:DNA double-strand break processing"/>
    <property type="evidence" value="ECO:0007669"/>
    <property type="project" value="TreeGrafter"/>
</dbReference>
<dbReference type="GO" id="GO:0046975">
    <property type="term" value="F:histone H3K36 methyltransferase activity"/>
    <property type="evidence" value="ECO:0007669"/>
    <property type="project" value="TreeGrafter"/>
</dbReference>
<dbReference type="GO" id="GO:0044547">
    <property type="term" value="F:DNA topoisomerase binding"/>
    <property type="evidence" value="ECO:0007669"/>
    <property type="project" value="TreeGrafter"/>
</dbReference>
<dbReference type="GO" id="GO:0044774">
    <property type="term" value="P:mitotic DNA integrity checkpoint signaling"/>
    <property type="evidence" value="ECO:0007669"/>
    <property type="project" value="TreeGrafter"/>
</dbReference>
<dbReference type="InterPro" id="IPR036397">
    <property type="entry name" value="RNaseH_sf"/>
</dbReference>
<dbReference type="AlphaFoldDB" id="A0A3P8C5K6"/>
<reference evidence="2" key="1">
    <citation type="submission" date="2018-11" db="EMBL/GenBank/DDBJ databases">
        <authorList>
            <consortium name="Pathogen Informatics"/>
        </authorList>
    </citation>
    <scope>NUCLEOTIDE SEQUENCE [LARGE SCALE GENOMIC DNA]</scope>
</reference>
<dbReference type="GO" id="GO:0006303">
    <property type="term" value="P:double-strand break repair via nonhomologous end joining"/>
    <property type="evidence" value="ECO:0007669"/>
    <property type="project" value="TreeGrafter"/>
</dbReference>
<dbReference type="GO" id="GO:0000014">
    <property type="term" value="F:single-stranded DNA endodeoxyribonuclease activity"/>
    <property type="evidence" value="ECO:0007669"/>
    <property type="project" value="TreeGrafter"/>
</dbReference>
<dbReference type="GO" id="GO:0031297">
    <property type="term" value="P:replication fork processing"/>
    <property type="evidence" value="ECO:0007669"/>
    <property type="project" value="TreeGrafter"/>
</dbReference>
<dbReference type="GO" id="GO:0003697">
    <property type="term" value="F:single-stranded DNA binding"/>
    <property type="evidence" value="ECO:0007669"/>
    <property type="project" value="TreeGrafter"/>
</dbReference>
<dbReference type="GO" id="GO:0042800">
    <property type="term" value="F:histone H3K4 methyltransferase activity"/>
    <property type="evidence" value="ECO:0007669"/>
    <property type="project" value="TreeGrafter"/>
</dbReference>
<dbReference type="InterPro" id="IPR052709">
    <property type="entry name" value="Transposase-MT_Hybrid"/>
</dbReference>
<gene>
    <name evidence="2" type="ORF">HPBE_LOCUS22668</name>
</gene>
<dbReference type="PANTHER" id="PTHR46060">
    <property type="entry name" value="MARINER MOS1 TRANSPOSASE-LIKE PROTEIN"/>
    <property type="match status" value="1"/>
</dbReference>
<dbReference type="EMBL" id="UZAH01034229">
    <property type="protein sequence ID" value="VDP34032.1"/>
    <property type="molecule type" value="Genomic_DNA"/>
</dbReference>
<accession>A0A3P8C5K6</accession>
<proteinExistence type="predicted"/>
<dbReference type="GO" id="GO:0015074">
    <property type="term" value="P:DNA integration"/>
    <property type="evidence" value="ECO:0007669"/>
    <property type="project" value="TreeGrafter"/>
</dbReference>
<dbReference type="PANTHER" id="PTHR46060:SF1">
    <property type="entry name" value="MARINER MOS1 TRANSPOSASE-LIKE PROTEIN"/>
    <property type="match status" value="1"/>
</dbReference>
<protein>
    <recommendedName>
        <fullName evidence="3">HTH_48 domain-containing protein</fullName>
    </recommendedName>
</protein>
<evidence type="ECO:0000313" key="2">
    <source>
        <dbReference type="EMBL" id="VDP34032.1"/>
    </source>
</evidence>
<evidence type="ECO:0000256" key="1">
    <source>
        <dbReference type="SAM" id="MobiDB-lite"/>
    </source>
</evidence>
<dbReference type="GO" id="GO:0005634">
    <property type="term" value="C:nucleus"/>
    <property type="evidence" value="ECO:0007669"/>
    <property type="project" value="TreeGrafter"/>
</dbReference>
<organism evidence="2">
    <name type="scientific">Heligmosomoides polygyrus</name>
    <name type="common">Parasitic roundworm</name>
    <dbReference type="NCBI Taxonomy" id="6339"/>
    <lineage>
        <taxon>Eukaryota</taxon>
        <taxon>Metazoa</taxon>
        <taxon>Ecdysozoa</taxon>
        <taxon>Nematoda</taxon>
        <taxon>Chromadorea</taxon>
        <taxon>Rhabditida</taxon>
        <taxon>Rhabditina</taxon>
        <taxon>Rhabditomorpha</taxon>
        <taxon>Strongyloidea</taxon>
        <taxon>Heligmosomidae</taxon>
        <taxon>Heligmosomoides</taxon>
    </lineage>
</organism>
<dbReference type="GO" id="GO:0003690">
    <property type="term" value="F:double-stranded DNA binding"/>
    <property type="evidence" value="ECO:0007669"/>
    <property type="project" value="TreeGrafter"/>
</dbReference>